<reference evidence="5" key="1">
    <citation type="journal article" date="2020" name="mSystems">
        <title>Genome- and Community-Level Interaction Insights into Carbon Utilization and Element Cycling Functions of Hydrothermarchaeota in Hydrothermal Sediment.</title>
        <authorList>
            <person name="Zhou Z."/>
            <person name="Liu Y."/>
            <person name="Xu W."/>
            <person name="Pan J."/>
            <person name="Luo Z.H."/>
            <person name="Li M."/>
        </authorList>
    </citation>
    <scope>NUCLEOTIDE SEQUENCE [LARGE SCALE GENOMIC DNA]</scope>
    <source>
        <strain evidence="5">SpSt-246</strain>
    </source>
</reference>
<sequence length="214" mass="24549">MDEVWQKLSEPFPAQEVQWRIEAVSKDRKRALVVPYVDARTVLDRLDKVVGPEGWHDTYEVLSDQERTLEDERGERRERVVEVKCRLTVLGVSKEDVGEGDSLKAAFSDALKRAAVKFGVGRYLYRLEKQWVDYDAERGRFTPPSLPEPEGPEGTPEEAEKPEAYRLIDQLLERLKERGLGKEAARIVTKYGGYGKTPEETRRLYGELRALLKG</sequence>
<dbReference type="InterPro" id="IPR042525">
    <property type="entry name" value="Rad52_Rad59_Rad22_sf"/>
</dbReference>
<keyword evidence="3" id="KW-0234">DNA repair</keyword>
<dbReference type="Gene3D" id="3.30.390.80">
    <property type="entry name" value="DNA repair protein Rad52/59/22"/>
    <property type="match status" value="1"/>
</dbReference>
<comment type="similarity">
    <text evidence="1">Belongs to the RAD52 family.</text>
</comment>
<protein>
    <submittedName>
        <fullName evidence="5">DNA repair protein Rad52</fullName>
    </submittedName>
</protein>
<evidence type="ECO:0000256" key="1">
    <source>
        <dbReference type="ARBA" id="ARBA00006638"/>
    </source>
</evidence>
<dbReference type="AlphaFoldDB" id="A0A7C2GFS5"/>
<evidence type="ECO:0000256" key="2">
    <source>
        <dbReference type="ARBA" id="ARBA00022763"/>
    </source>
</evidence>
<dbReference type="EMBL" id="DSKL01000232">
    <property type="protein sequence ID" value="HEH82491.1"/>
    <property type="molecule type" value="Genomic_DNA"/>
</dbReference>
<comment type="caution">
    <text evidence="5">The sequence shown here is derived from an EMBL/GenBank/DDBJ whole genome shotgun (WGS) entry which is preliminary data.</text>
</comment>
<dbReference type="GO" id="GO:0006302">
    <property type="term" value="P:double-strand break repair"/>
    <property type="evidence" value="ECO:0007669"/>
    <property type="project" value="UniProtKB-ARBA"/>
</dbReference>
<evidence type="ECO:0000256" key="4">
    <source>
        <dbReference type="SAM" id="MobiDB-lite"/>
    </source>
</evidence>
<dbReference type="Pfam" id="PF04098">
    <property type="entry name" value="Rad52_Rad22"/>
    <property type="match status" value="1"/>
</dbReference>
<evidence type="ECO:0000256" key="3">
    <source>
        <dbReference type="ARBA" id="ARBA00023204"/>
    </source>
</evidence>
<keyword evidence="2" id="KW-0227">DNA damage</keyword>
<accession>A0A7C2GFS5</accession>
<evidence type="ECO:0000313" key="5">
    <source>
        <dbReference type="EMBL" id="HEH82491.1"/>
    </source>
</evidence>
<proteinExistence type="inferred from homology"/>
<name>A0A7C2GFS5_9DEIN</name>
<dbReference type="GO" id="GO:0006310">
    <property type="term" value="P:DNA recombination"/>
    <property type="evidence" value="ECO:0007669"/>
    <property type="project" value="UniProtKB-ARBA"/>
</dbReference>
<organism evidence="5">
    <name type="scientific">Thermus islandicus</name>
    <dbReference type="NCBI Taxonomy" id="540988"/>
    <lineage>
        <taxon>Bacteria</taxon>
        <taxon>Thermotogati</taxon>
        <taxon>Deinococcota</taxon>
        <taxon>Deinococci</taxon>
        <taxon>Thermales</taxon>
        <taxon>Thermaceae</taxon>
        <taxon>Thermus</taxon>
    </lineage>
</organism>
<dbReference type="InterPro" id="IPR041247">
    <property type="entry name" value="Rad52_fam"/>
</dbReference>
<feature type="region of interest" description="Disordered" evidence="4">
    <location>
        <begin position="139"/>
        <end position="162"/>
    </location>
</feature>
<gene>
    <name evidence="5" type="ORF">ENP73_05790</name>
</gene>